<dbReference type="InterPro" id="IPR010994">
    <property type="entry name" value="RuvA_2-like"/>
</dbReference>
<dbReference type="Gene3D" id="3.40.50.10130">
    <property type="match status" value="1"/>
</dbReference>
<dbReference type="PANTHER" id="PTHR13451:SF0">
    <property type="entry name" value="CROSSOVER JUNCTION ENDONUCLEASE MUS81"/>
    <property type="match status" value="1"/>
</dbReference>
<accession>A0A832ZU58</accession>
<protein>
    <recommendedName>
        <fullName evidence="4">ERCC4 domain-containing protein</fullName>
    </recommendedName>
</protein>
<dbReference type="InterPro" id="IPR033309">
    <property type="entry name" value="Mus81"/>
</dbReference>
<dbReference type="GO" id="GO:0048476">
    <property type="term" value="C:Holliday junction resolvase complex"/>
    <property type="evidence" value="ECO:0007669"/>
    <property type="project" value="TreeGrafter"/>
</dbReference>
<keyword evidence="3" id="KW-0234">DNA repair</keyword>
<evidence type="ECO:0000313" key="5">
    <source>
        <dbReference type="EMBL" id="HIQ23720.1"/>
    </source>
</evidence>
<name>A0A832ZU58_9CREN</name>
<dbReference type="Gene3D" id="1.10.150.20">
    <property type="entry name" value="5' to 3' exonuclease, C-terminal subdomain"/>
    <property type="match status" value="1"/>
</dbReference>
<dbReference type="GO" id="GO:0006308">
    <property type="term" value="P:DNA catabolic process"/>
    <property type="evidence" value="ECO:0007669"/>
    <property type="project" value="InterPro"/>
</dbReference>
<evidence type="ECO:0000259" key="4">
    <source>
        <dbReference type="SMART" id="SM00891"/>
    </source>
</evidence>
<dbReference type="GO" id="GO:0048257">
    <property type="term" value="F:3'-flap endonuclease activity"/>
    <property type="evidence" value="ECO:0007669"/>
    <property type="project" value="TreeGrafter"/>
</dbReference>
<evidence type="ECO:0000256" key="3">
    <source>
        <dbReference type="ARBA" id="ARBA00023204"/>
    </source>
</evidence>
<organism evidence="5 6">
    <name type="scientific">Pyrodictium delaneyi</name>
    <dbReference type="NCBI Taxonomy" id="1273541"/>
    <lineage>
        <taxon>Archaea</taxon>
        <taxon>Thermoproteota</taxon>
        <taxon>Thermoprotei</taxon>
        <taxon>Desulfurococcales</taxon>
        <taxon>Pyrodictiaceae</taxon>
        <taxon>Pyrodictium</taxon>
    </lineage>
</organism>
<dbReference type="GO" id="GO:0003677">
    <property type="term" value="F:DNA binding"/>
    <property type="evidence" value="ECO:0007669"/>
    <property type="project" value="InterPro"/>
</dbReference>
<reference evidence="5" key="1">
    <citation type="journal article" date="2020" name="ISME J.">
        <title>Gammaproteobacteria mediating utilization of methyl-, sulfur- and petroleum organic compounds in deep ocean hydrothermal plumes.</title>
        <authorList>
            <person name="Zhou Z."/>
            <person name="Liu Y."/>
            <person name="Pan J."/>
            <person name="Cron B.R."/>
            <person name="Toner B.M."/>
            <person name="Anantharaman K."/>
            <person name="Breier J.A."/>
            <person name="Dick G.J."/>
            <person name="Li M."/>
        </authorList>
    </citation>
    <scope>NUCLEOTIDE SEQUENCE</scope>
    <source>
        <strain evidence="5">SZUA-1523</strain>
    </source>
</reference>
<dbReference type="SUPFAM" id="SSF47781">
    <property type="entry name" value="RuvA domain 2-like"/>
    <property type="match status" value="1"/>
</dbReference>
<feature type="domain" description="ERCC4" evidence="4">
    <location>
        <begin position="13"/>
        <end position="104"/>
    </location>
</feature>
<dbReference type="PANTHER" id="PTHR13451">
    <property type="entry name" value="CLASS II CROSSOVER JUNCTION ENDONUCLEASE MUS81"/>
    <property type="match status" value="1"/>
</dbReference>
<dbReference type="SUPFAM" id="SSF52980">
    <property type="entry name" value="Restriction endonuclease-like"/>
    <property type="match status" value="1"/>
</dbReference>
<sequence>MGILSEQLLHPVDVVVDSREASKNKDIVNELRRKGLRVAIQVLEAGDYYLLARDYRKALLVERKTVTDFANSIRDNRIWEQAKLLKEAAQKEGVKPLIILEGWLGVIEKRTRWNIAALLRILDELVLDWGIPVIPTHNKRATVAWLAAKAKSLGKTEEKRVIRLRVEKKPLTLNERILYVAEGLVGPTLARRLLEKFRTLRRIANASIQELMTVDGIGEKRAKEIYAIFNTTWEPHGIDEV</sequence>
<keyword evidence="2" id="KW-0378">Hydrolase</keyword>
<proteinExistence type="predicted"/>
<dbReference type="GO" id="GO:0000727">
    <property type="term" value="P:double-strand break repair via break-induced replication"/>
    <property type="evidence" value="ECO:0007669"/>
    <property type="project" value="TreeGrafter"/>
</dbReference>
<dbReference type="Pfam" id="PF12826">
    <property type="entry name" value="HHH_2"/>
    <property type="match status" value="1"/>
</dbReference>
<keyword evidence="1" id="KW-0227">DNA damage</keyword>
<dbReference type="AlphaFoldDB" id="A0A832ZU58"/>
<evidence type="ECO:0000256" key="2">
    <source>
        <dbReference type="ARBA" id="ARBA00022801"/>
    </source>
</evidence>
<dbReference type="Proteomes" id="UP000600071">
    <property type="component" value="Unassembled WGS sequence"/>
</dbReference>
<dbReference type="InterPro" id="IPR011335">
    <property type="entry name" value="Restrct_endonuc-II-like"/>
</dbReference>
<evidence type="ECO:0000313" key="6">
    <source>
        <dbReference type="Proteomes" id="UP000600071"/>
    </source>
</evidence>
<dbReference type="SMART" id="SM00891">
    <property type="entry name" value="ERCC4"/>
    <property type="match status" value="1"/>
</dbReference>
<dbReference type="Pfam" id="PF02732">
    <property type="entry name" value="ERCC4"/>
    <property type="match status" value="1"/>
</dbReference>
<evidence type="ECO:0000256" key="1">
    <source>
        <dbReference type="ARBA" id="ARBA00022763"/>
    </source>
</evidence>
<dbReference type="GO" id="GO:0008821">
    <property type="term" value="F:crossover junction DNA endonuclease activity"/>
    <property type="evidence" value="ECO:0007669"/>
    <property type="project" value="InterPro"/>
</dbReference>
<dbReference type="InterPro" id="IPR006166">
    <property type="entry name" value="ERCC4_domain"/>
</dbReference>
<dbReference type="EMBL" id="DQVR01000036">
    <property type="protein sequence ID" value="HIQ23720.1"/>
    <property type="molecule type" value="Genomic_DNA"/>
</dbReference>
<dbReference type="InterPro" id="IPR041663">
    <property type="entry name" value="DisA/LigA_HHH"/>
</dbReference>
<gene>
    <name evidence="5" type="ORF">EYH50_01565</name>
</gene>
<comment type="caution">
    <text evidence="5">The sequence shown here is derived from an EMBL/GenBank/DDBJ whole genome shotgun (WGS) entry which is preliminary data.</text>
</comment>